<dbReference type="GO" id="GO:1901002">
    <property type="term" value="P:positive regulation of response to salt stress"/>
    <property type="evidence" value="ECO:0007669"/>
    <property type="project" value="UniProtKB-ARBA"/>
</dbReference>
<dbReference type="Proteomes" id="UP000236621">
    <property type="component" value="Unassembled WGS sequence"/>
</dbReference>
<feature type="domain" description="Myb-like" evidence="6">
    <location>
        <begin position="53"/>
        <end position="100"/>
    </location>
</feature>
<dbReference type="FunFam" id="1.10.10.60:FF:000355">
    <property type="entry name" value="Transcription factor MYB124"/>
    <property type="match status" value="1"/>
</dbReference>
<dbReference type="OrthoDB" id="2143914at2759"/>
<dbReference type="PROSITE" id="PS50090">
    <property type="entry name" value="MYB_LIKE"/>
    <property type="match status" value="2"/>
</dbReference>
<feature type="domain" description="Myb-like" evidence="6">
    <location>
        <begin position="5"/>
        <end position="52"/>
    </location>
</feature>
<dbReference type="GO" id="GO:0033993">
    <property type="term" value="P:response to lipid"/>
    <property type="evidence" value="ECO:0007669"/>
    <property type="project" value="UniProtKB-ARBA"/>
</dbReference>
<comment type="subcellular location">
    <subcellularLocation>
        <location evidence="1">Nucleus</location>
    </subcellularLocation>
</comment>
<sequence length="357" mass="38986">MAFSRRGPWSNAEDSYLMELVQTHGPLNWVRIAQTLGSRTPKQCRERYHQNLKPTLNHEPITSEEGVEIERLVQGIGKRWAEIARRLQGRSDNAVKNWWNGSQNRRKRLDRRRTITVQSPTTAREGGGGAGRRIAIAGAGAGAGAGASAAHHRHPLHRSSHLHLPCHLHPPSHLQPPSHPHTSSRARALLGDHGHDDRRRQPASMASPGAPPPLLPRSAEGHGQNRHLPWAEAPLPSPCSSELAESDTGSNYTTSSAGSSRPLDQRPILPPLRDWQLSNSGGARLPILGPPPSPAPPAGRLESRPRPLSRCPRIQLPTAPSSPMQGQGWEQQQQQQGEPDASARDRDSRMSVTSLLA</sequence>
<dbReference type="InterPro" id="IPR001005">
    <property type="entry name" value="SANT/Myb"/>
</dbReference>
<dbReference type="InterPro" id="IPR009057">
    <property type="entry name" value="Homeodomain-like_sf"/>
</dbReference>
<dbReference type="AlphaFoldDB" id="A0A2K3QAC3"/>
<dbReference type="GO" id="GO:0050891">
    <property type="term" value="P:multicellular organismal-level water homeostasis"/>
    <property type="evidence" value="ECO:0007669"/>
    <property type="project" value="UniProtKB-ARBA"/>
</dbReference>
<protein>
    <recommendedName>
        <fullName evidence="10">Myb-like DNA-binding protein myb-1</fullName>
    </recommendedName>
</protein>
<keyword evidence="4" id="KW-0539">Nucleus</keyword>
<feature type="region of interest" description="Disordered" evidence="5">
    <location>
        <begin position="144"/>
        <end position="357"/>
    </location>
</feature>
<feature type="domain" description="HTH myb-type" evidence="7">
    <location>
        <begin position="1"/>
        <end position="56"/>
    </location>
</feature>
<evidence type="ECO:0000256" key="1">
    <source>
        <dbReference type="ARBA" id="ARBA00004123"/>
    </source>
</evidence>
<organism evidence="8 9">
    <name type="scientific">Tolypocladium capitatum</name>
    <dbReference type="NCBI Taxonomy" id="45235"/>
    <lineage>
        <taxon>Eukaryota</taxon>
        <taxon>Fungi</taxon>
        <taxon>Dikarya</taxon>
        <taxon>Ascomycota</taxon>
        <taxon>Pezizomycotina</taxon>
        <taxon>Sordariomycetes</taxon>
        <taxon>Hypocreomycetidae</taxon>
        <taxon>Hypocreales</taxon>
        <taxon>Ophiocordycipitaceae</taxon>
        <taxon>Tolypocladium</taxon>
    </lineage>
</organism>
<feature type="domain" description="HTH myb-type" evidence="7">
    <location>
        <begin position="57"/>
        <end position="107"/>
    </location>
</feature>
<dbReference type="PROSITE" id="PS51294">
    <property type="entry name" value="HTH_MYB"/>
    <property type="match status" value="2"/>
</dbReference>
<dbReference type="GO" id="GO:0000978">
    <property type="term" value="F:RNA polymerase II cis-regulatory region sequence-specific DNA binding"/>
    <property type="evidence" value="ECO:0007669"/>
    <property type="project" value="TreeGrafter"/>
</dbReference>
<dbReference type="SMART" id="SM00717">
    <property type="entry name" value="SANT"/>
    <property type="match status" value="2"/>
</dbReference>
<dbReference type="Gene3D" id="1.10.10.60">
    <property type="entry name" value="Homeodomain-like"/>
    <property type="match status" value="2"/>
</dbReference>
<gene>
    <name evidence="8" type="ORF">TCAP_05565</name>
</gene>
<keyword evidence="9" id="KW-1185">Reference proteome</keyword>
<evidence type="ECO:0000256" key="4">
    <source>
        <dbReference type="ARBA" id="ARBA00023242"/>
    </source>
</evidence>
<feature type="compositionally biased region" description="Basic residues" evidence="5">
    <location>
        <begin position="150"/>
        <end position="166"/>
    </location>
</feature>
<dbReference type="GO" id="GO:0045944">
    <property type="term" value="P:positive regulation of transcription by RNA polymerase II"/>
    <property type="evidence" value="ECO:0007669"/>
    <property type="project" value="TreeGrafter"/>
</dbReference>
<dbReference type="InterPro" id="IPR017930">
    <property type="entry name" value="Myb_dom"/>
</dbReference>
<feature type="compositionally biased region" description="Low complexity" evidence="5">
    <location>
        <begin position="325"/>
        <end position="338"/>
    </location>
</feature>
<feature type="compositionally biased region" description="Polar residues" evidence="5">
    <location>
        <begin position="247"/>
        <end position="259"/>
    </location>
</feature>
<proteinExistence type="predicted"/>
<evidence type="ECO:0000256" key="5">
    <source>
        <dbReference type="SAM" id="MobiDB-lite"/>
    </source>
</evidence>
<dbReference type="GO" id="GO:0000981">
    <property type="term" value="F:DNA-binding transcription factor activity, RNA polymerase II-specific"/>
    <property type="evidence" value="ECO:0007669"/>
    <property type="project" value="TreeGrafter"/>
</dbReference>
<keyword evidence="2" id="KW-0677">Repeat</keyword>
<dbReference type="CDD" id="cd00167">
    <property type="entry name" value="SANT"/>
    <property type="match status" value="2"/>
</dbReference>
<dbReference type="PANTHER" id="PTHR45614:SF25">
    <property type="entry name" value="MYB PROTEIN"/>
    <property type="match status" value="1"/>
</dbReference>
<dbReference type="InterPro" id="IPR050560">
    <property type="entry name" value="MYB_TF"/>
</dbReference>
<dbReference type="GO" id="GO:1902806">
    <property type="term" value="P:regulation of cell cycle G1/S phase transition"/>
    <property type="evidence" value="ECO:0007669"/>
    <property type="project" value="UniProtKB-ARBA"/>
</dbReference>
<comment type="caution">
    <text evidence="8">The sequence shown here is derived from an EMBL/GenBank/DDBJ whole genome shotgun (WGS) entry which is preliminary data.</text>
</comment>
<dbReference type="GO" id="GO:0032875">
    <property type="term" value="P:regulation of DNA endoreduplication"/>
    <property type="evidence" value="ECO:0007669"/>
    <property type="project" value="UniProtKB-ARBA"/>
</dbReference>
<evidence type="ECO:0000256" key="2">
    <source>
        <dbReference type="ARBA" id="ARBA00022737"/>
    </source>
</evidence>
<evidence type="ECO:0000259" key="7">
    <source>
        <dbReference type="PROSITE" id="PS51294"/>
    </source>
</evidence>
<dbReference type="EMBL" id="NRSZ01000877">
    <property type="protein sequence ID" value="PNY24488.1"/>
    <property type="molecule type" value="Genomic_DNA"/>
</dbReference>
<accession>A0A2K3QAC3</accession>
<keyword evidence="3" id="KW-0238">DNA-binding</keyword>
<dbReference type="Pfam" id="PF00249">
    <property type="entry name" value="Myb_DNA-binding"/>
    <property type="match status" value="2"/>
</dbReference>
<dbReference type="PANTHER" id="PTHR45614">
    <property type="entry name" value="MYB PROTEIN-RELATED"/>
    <property type="match status" value="1"/>
</dbReference>
<dbReference type="GO" id="GO:1902584">
    <property type="term" value="P:positive regulation of response to water deprivation"/>
    <property type="evidence" value="ECO:0007669"/>
    <property type="project" value="UniProtKB-ARBA"/>
</dbReference>
<evidence type="ECO:0008006" key="10">
    <source>
        <dbReference type="Google" id="ProtNLM"/>
    </source>
</evidence>
<dbReference type="GO" id="GO:0000278">
    <property type="term" value="P:mitotic cell cycle"/>
    <property type="evidence" value="ECO:0007669"/>
    <property type="project" value="TreeGrafter"/>
</dbReference>
<evidence type="ECO:0000313" key="9">
    <source>
        <dbReference type="Proteomes" id="UP000236621"/>
    </source>
</evidence>
<dbReference type="STRING" id="45235.A0A2K3QAC3"/>
<evidence type="ECO:0000259" key="6">
    <source>
        <dbReference type="PROSITE" id="PS50090"/>
    </source>
</evidence>
<name>A0A2K3QAC3_9HYPO</name>
<reference evidence="8 9" key="1">
    <citation type="submission" date="2017-08" db="EMBL/GenBank/DDBJ databases">
        <title>Harnessing the power of phylogenomics to disentangle the directionality and signatures of interkingdom host jumping in the parasitic fungal genus Tolypocladium.</title>
        <authorList>
            <person name="Quandt C.A."/>
            <person name="Patterson W."/>
            <person name="Spatafora J.W."/>
        </authorList>
    </citation>
    <scope>NUCLEOTIDE SEQUENCE [LARGE SCALE GENOMIC DNA]</scope>
    <source>
        <strain evidence="8 9">CBS 113982</strain>
    </source>
</reference>
<evidence type="ECO:0000256" key="3">
    <source>
        <dbReference type="ARBA" id="ARBA00023125"/>
    </source>
</evidence>
<dbReference type="SUPFAM" id="SSF46689">
    <property type="entry name" value="Homeodomain-like"/>
    <property type="match status" value="1"/>
</dbReference>
<feature type="compositionally biased region" description="Basic and acidic residues" evidence="5">
    <location>
        <begin position="190"/>
        <end position="200"/>
    </location>
</feature>
<dbReference type="GO" id="GO:2000037">
    <property type="term" value="P:regulation of stomatal complex patterning"/>
    <property type="evidence" value="ECO:0007669"/>
    <property type="project" value="UniProtKB-ARBA"/>
</dbReference>
<dbReference type="GO" id="GO:0005634">
    <property type="term" value="C:nucleus"/>
    <property type="evidence" value="ECO:0007669"/>
    <property type="project" value="UniProtKB-SubCell"/>
</dbReference>
<evidence type="ECO:0000313" key="8">
    <source>
        <dbReference type="EMBL" id="PNY24488.1"/>
    </source>
</evidence>
<feature type="compositionally biased region" description="Pro residues" evidence="5">
    <location>
        <begin position="288"/>
        <end position="297"/>
    </location>
</feature>